<dbReference type="AlphaFoldDB" id="A0A1M5LWN5"/>
<evidence type="ECO:0000313" key="3">
    <source>
        <dbReference type="Proteomes" id="UP000186132"/>
    </source>
</evidence>
<name>A0A1M5LWN5_9ACTN</name>
<dbReference type="STRING" id="1206085.SAMN05443575_2557"/>
<protein>
    <recommendedName>
        <fullName evidence="4">DUF349 domain-containing protein</fullName>
    </recommendedName>
</protein>
<reference evidence="2 3" key="1">
    <citation type="submission" date="2016-11" db="EMBL/GenBank/DDBJ databases">
        <authorList>
            <person name="Jaros S."/>
            <person name="Januszkiewicz K."/>
            <person name="Wedrychowicz H."/>
        </authorList>
    </citation>
    <scope>NUCLEOTIDE SEQUENCE [LARGE SCALE GENOMIC DNA]</scope>
    <source>
        <strain evidence="2 3">DSM 45627</strain>
    </source>
</reference>
<dbReference type="Proteomes" id="UP000186132">
    <property type="component" value="Unassembled WGS sequence"/>
</dbReference>
<accession>A0A1M5LWN5</accession>
<keyword evidence="3" id="KW-1185">Reference proteome</keyword>
<keyword evidence="1" id="KW-0175">Coiled coil</keyword>
<gene>
    <name evidence="2" type="ORF">SAMN05443575_2557</name>
</gene>
<proteinExistence type="predicted"/>
<dbReference type="Pfam" id="PF03993">
    <property type="entry name" value="DUF349"/>
    <property type="match status" value="3"/>
</dbReference>
<evidence type="ECO:0000313" key="2">
    <source>
        <dbReference type="EMBL" id="SHG69059.1"/>
    </source>
</evidence>
<sequence>MLRMTSDWGRIDADGTVYVRTADGERVVGSWQAGDAEAGLAFYTLRYDDLVTEVVLLEKRLASGAGDPKATRGQASALREQLASAAAIGDLASLEQRLDGLLAQADEKAGEAAAARAQQRTDAITAKEALVAEAERLAEAGTSWKASGDRLRAIVEEWRQIKGIDRKTDDALWKRFAAARDAFGRRRGQHFAQLDAERGQVKHVKERLIARAEELSTSSDWKDTTAAMRDLMTEWKAAGRAGRDLEDALWTRFRAAQDAFFARRSEVFAERDAEQLANQRAKEELIGKAEAIDVADPKSAQSTLRDLQSQYDDIGHVPRDAMRRLDDRMRAAEQRVRDAVDAEWRQGSAESNPFLTAMRERLAEAEAKLERARKAGDEARIRKWQDEVTQRRALLPESTG</sequence>
<dbReference type="EMBL" id="FQVU01000003">
    <property type="protein sequence ID" value="SHG69059.1"/>
    <property type="molecule type" value="Genomic_DNA"/>
</dbReference>
<evidence type="ECO:0008006" key="4">
    <source>
        <dbReference type="Google" id="ProtNLM"/>
    </source>
</evidence>
<dbReference type="InterPro" id="IPR007139">
    <property type="entry name" value="DUF349"/>
</dbReference>
<feature type="coiled-coil region" evidence="1">
    <location>
        <begin position="322"/>
        <end position="382"/>
    </location>
</feature>
<organism evidence="2 3">
    <name type="scientific">Jatrophihabitans endophyticus</name>
    <dbReference type="NCBI Taxonomy" id="1206085"/>
    <lineage>
        <taxon>Bacteria</taxon>
        <taxon>Bacillati</taxon>
        <taxon>Actinomycetota</taxon>
        <taxon>Actinomycetes</taxon>
        <taxon>Jatrophihabitantales</taxon>
        <taxon>Jatrophihabitantaceae</taxon>
        <taxon>Jatrophihabitans</taxon>
    </lineage>
</organism>
<evidence type="ECO:0000256" key="1">
    <source>
        <dbReference type="SAM" id="Coils"/>
    </source>
</evidence>